<reference evidence="1" key="1">
    <citation type="submission" date="2020-09" db="EMBL/GenBank/DDBJ databases">
        <title>Genome-Enabled Discovery of Anthraquinone Biosynthesis in Senna tora.</title>
        <authorList>
            <person name="Kang S.-H."/>
            <person name="Pandey R.P."/>
            <person name="Lee C.-M."/>
            <person name="Sim J.-S."/>
            <person name="Jeong J.-T."/>
            <person name="Choi B.-S."/>
            <person name="Jung M."/>
            <person name="Ginzburg D."/>
            <person name="Zhao K."/>
            <person name="Won S.Y."/>
            <person name="Oh T.-J."/>
            <person name="Yu Y."/>
            <person name="Kim N.-H."/>
            <person name="Lee O.R."/>
            <person name="Lee T.-H."/>
            <person name="Bashyal P."/>
            <person name="Kim T.-S."/>
            <person name="Lee W.-H."/>
            <person name="Kawkins C."/>
            <person name="Kim C.-K."/>
            <person name="Kim J.S."/>
            <person name="Ahn B.O."/>
            <person name="Rhee S.Y."/>
            <person name="Sohng J.K."/>
        </authorList>
    </citation>
    <scope>NUCLEOTIDE SEQUENCE</scope>
    <source>
        <tissue evidence="1">Leaf</tissue>
    </source>
</reference>
<dbReference type="EMBL" id="JAAIUW010000012">
    <property type="protein sequence ID" value="KAF7807742.1"/>
    <property type="molecule type" value="Genomic_DNA"/>
</dbReference>
<sequence length="160" mass="18101">MSRCFPFPPPGYAKKTKTDDVDLLKKLGVLSRVCNQCCCVLILSVLFRKTGGLHQIGTRAVTIWESLANLENRLGFLDREMKGVKEDIGTIRGCLMDLHEVLTRLGKEEEMGKTKKDSLKWSPSWIKLENVNVPQVKRGEEEGRKELKNAPVLFGTEEIK</sequence>
<dbReference type="Proteomes" id="UP000634136">
    <property type="component" value="Unassembled WGS sequence"/>
</dbReference>
<gene>
    <name evidence="1" type="ORF">G2W53_039903</name>
</gene>
<dbReference type="AlphaFoldDB" id="A0A834W360"/>
<name>A0A834W360_9FABA</name>
<comment type="caution">
    <text evidence="1">The sequence shown here is derived from an EMBL/GenBank/DDBJ whole genome shotgun (WGS) entry which is preliminary data.</text>
</comment>
<organism evidence="1 2">
    <name type="scientific">Senna tora</name>
    <dbReference type="NCBI Taxonomy" id="362788"/>
    <lineage>
        <taxon>Eukaryota</taxon>
        <taxon>Viridiplantae</taxon>
        <taxon>Streptophyta</taxon>
        <taxon>Embryophyta</taxon>
        <taxon>Tracheophyta</taxon>
        <taxon>Spermatophyta</taxon>
        <taxon>Magnoliopsida</taxon>
        <taxon>eudicotyledons</taxon>
        <taxon>Gunneridae</taxon>
        <taxon>Pentapetalae</taxon>
        <taxon>rosids</taxon>
        <taxon>fabids</taxon>
        <taxon>Fabales</taxon>
        <taxon>Fabaceae</taxon>
        <taxon>Caesalpinioideae</taxon>
        <taxon>Cassia clade</taxon>
        <taxon>Senna</taxon>
    </lineage>
</organism>
<accession>A0A834W360</accession>
<proteinExistence type="predicted"/>
<keyword evidence="2" id="KW-1185">Reference proteome</keyword>
<evidence type="ECO:0000313" key="1">
    <source>
        <dbReference type="EMBL" id="KAF7807742.1"/>
    </source>
</evidence>
<evidence type="ECO:0000313" key="2">
    <source>
        <dbReference type="Proteomes" id="UP000634136"/>
    </source>
</evidence>
<protein>
    <submittedName>
        <fullName evidence="1">Myb-like protein X</fullName>
    </submittedName>
</protein>